<feature type="domain" description="Succinylglutamate desuccinylase/Aspartoacylase catalytic" evidence="5">
    <location>
        <begin position="49"/>
        <end position="232"/>
    </location>
</feature>
<evidence type="ECO:0000256" key="4">
    <source>
        <dbReference type="ARBA" id="ARBA00022833"/>
    </source>
</evidence>
<dbReference type="InterPro" id="IPR055438">
    <property type="entry name" value="AstE_AspA_cat"/>
</dbReference>
<dbReference type="InterPro" id="IPR053138">
    <property type="entry name" value="N-alpha-Ac-DABA_deacetylase"/>
</dbReference>
<reference evidence="6" key="1">
    <citation type="submission" date="2012-03" db="EMBL/GenBank/DDBJ databases">
        <title>Functional metagenomics reveals considerable lignocellulase gene clusters in the gut microbiome of a wood-feeding higher termite.</title>
        <authorList>
            <person name="Liu N."/>
        </authorList>
    </citation>
    <scope>NUCLEOTIDE SEQUENCE</scope>
</reference>
<dbReference type="GO" id="GO:0046872">
    <property type="term" value="F:metal ion binding"/>
    <property type="evidence" value="ECO:0007669"/>
    <property type="project" value="UniProtKB-KW"/>
</dbReference>
<dbReference type="CDD" id="cd06253">
    <property type="entry name" value="M14_ASTE_ASPA-like"/>
    <property type="match status" value="1"/>
</dbReference>
<keyword evidence="2" id="KW-0479">Metal-binding</keyword>
<evidence type="ECO:0000259" key="5">
    <source>
        <dbReference type="Pfam" id="PF24827"/>
    </source>
</evidence>
<sequence>MIKSVSTAALPVTENLVIQKKRIEGTGCKGSAWGKGVARNAPTVSAKDKRICIVTGTHGDELEGQYVCAELARILSEEIKNLSGIVDIYPAINPLGIDSITRGFPLFDLDMNRIFPGSPTGSLAEAVAHDVVRDIEGADMCIDIHSSNIFLREIPQVRVSEQTEAELLPYAAMLNTDLVWIHTAATVLESTLAHTLNMRGVKTLVVEMGVGMRITESYCTQLLDGIFNLLKELEMWSGETRPVRTPIISKDRSVGFLNSDAAGIFIPSVAHGSRVNAGDQIGKVLDPLTGSTVEKSLSPCDGLIFTLREYPVVFGGSLLARILGDGNA</sequence>
<evidence type="ECO:0000256" key="2">
    <source>
        <dbReference type="ARBA" id="ARBA00022723"/>
    </source>
</evidence>
<name>A0A806K1T5_9BACT</name>
<keyword evidence="3" id="KW-0378">Hydrolase</keyword>
<protein>
    <recommendedName>
        <fullName evidence="5">Succinylglutamate desuccinylase/Aspartoacylase catalytic domain-containing protein</fullName>
    </recommendedName>
</protein>
<dbReference type="Pfam" id="PF24827">
    <property type="entry name" value="AstE_AspA_cat"/>
    <property type="match status" value="1"/>
</dbReference>
<dbReference type="PANTHER" id="PTHR37326">
    <property type="entry name" value="BLL3975 PROTEIN"/>
    <property type="match status" value="1"/>
</dbReference>
<evidence type="ECO:0000313" key="6">
    <source>
        <dbReference type="EMBL" id="AGS53603.1"/>
    </source>
</evidence>
<evidence type="ECO:0000256" key="3">
    <source>
        <dbReference type="ARBA" id="ARBA00022801"/>
    </source>
</evidence>
<accession>A0A806K1T5</accession>
<dbReference type="AlphaFoldDB" id="A0A806K1T5"/>
<dbReference type="EMBL" id="JQ844237">
    <property type="protein sequence ID" value="AGS53603.1"/>
    <property type="molecule type" value="Genomic_DNA"/>
</dbReference>
<dbReference type="PANTHER" id="PTHR37326:SF1">
    <property type="entry name" value="BLL3975 PROTEIN"/>
    <property type="match status" value="1"/>
</dbReference>
<comment type="cofactor">
    <cofactor evidence="1">
        <name>Zn(2+)</name>
        <dbReference type="ChEBI" id="CHEBI:29105"/>
    </cofactor>
</comment>
<dbReference type="SUPFAM" id="SSF53187">
    <property type="entry name" value="Zn-dependent exopeptidases"/>
    <property type="match status" value="1"/>
</dbReference>
<proteinExistence type="predicted"/>
<organism evidence="6">
    <name type="scientific">uncultured bacterium contig00070</name>
    <dbReference type="NCBI Taxonomy" id="1181551"/>
    <lineage>
        <taxon>Bacteria</taxon>
        <taxon>environmental samples</taxon>
    </lineage>
</organism>
<dbReference type="Gene3D" id="3.40.630.10">
    <property type="entry name" value="Zn peptidases"/>
    <property type="match status" value="1"/>
</dbReference>
<dbReference type="GO" id="GO:0016788">
    <property type="term" value="F:hydrolase activity, acting on ester bonds"/>
    <property type="evidence" value="ECO:0007669"/>
    <property type="project" value="InterPro"/>
</dbReference>
<evidence type="ECO:0000256" key="1">
    <source>
        <dbReference type="ARBA" id="ARBA00001947"/>
    </source>
</evidence>
<keyword evidence="4" id="KW-0862">Zinc</keyword>